<organism evidence="2 3">
    <name type="scientific">Nyctereutes procyonoides</name>
    <name type="common">Raccoon dog</name>
    <name type="synonym">Canis procyonoides</name>
    <dbReference type="NCBI Taxonomy" id="34880"/>
    <lineage>
        <taxon>Eukaryota</taxon>
        <taxon>Metazoa</taxon>
        <taxon>Chordata</taxon>
        <taxon>Craniata</taxon>
        <taxon>Vertebrata</taxon>
        <taxon>Euteleostomi</taxon>
        <taxon>Mammalia</taxon>
        <taxon>Eutheria</taxon>
        <taxon>Laurasiatheria</taxon>
        <taxon>Carnivora</taxon>
        <taxon>Caniformia</taxon>
        <taxon>Canidae</taxon>
        <taxon>Nyctereutes</taxon>
    </lineage>
</organism>
<proteinExistence type="predicted"/>
<dbReference type="EMBL" id="CAJHUB010000755">
    <property type="protein sequence ID" value="CAD7683225.1"/>
    <property type="molecule type" value="Genomic_DNA"/>
</dbReference>
<keyword evidence="1" id="KW-1133">Transmembrane helix</keyword>
<gene>
    <name evidence="2" type="ORF">NYPRO_LOCUS16017</name>
</gene>
<sequence length="48" mass="5668">MGHQWKTNRLWSCPSLGSMVLVFGFWVLFVLFVLFCFVFSELEFAIFS</sequence>
<accession>A0A811Z2I8</accession>
<dbReference type="Proteomes" id="UP000645828">
    <property type="component" value="Unassembled WGS sequence"/>
</dbReference>
<evidence type="ECO:0000313" key="2">
    <source>
        <dbReference type="EMBL" id="CAD7683225.1"/>
    </source>
</evidence>
<feature type="transmembrane region" description="Helical" evidence="1">
    <location>
        <begin position="20"/>
        <end position="39"/>
    </location>
</feature>
<reference evidence="2" key="1">
    <citation type="submission" date="2020-12" db="EMBL/GenBank/DDBJ databases">
        <authorList>
            <consortium name="Molecular Ecology Group"/>
        </authorList>
    </citation>
    <scope>NUCLEOTIDE SEQUENCE</scope>
    <source>
        <strain evidence="2">TBG_1078</strain>
    </source>
</reference>
<keyword evidence="1" id="KW-0812">Transmembrane</keyword>
<evidence type="ECO:0000313" key="3">
    <source>
        <dbReference type="Proteomes" id="UP000645828"/>
    </source>
</evidence>
<keyword evidence="3" id="KW-1185">Reference proteome</keyword>
<comment type="caution">
    <text evidence="2">The sequence shown here is derived from an EMBL/GenBank/DDBJ whole genome shotgun (WGS) entry which is preliminary data.</text>
</comment>
<protein>
    <submittedName>
        <fullName evidence="2">(raccoon dog) hypothetical protein</fullName>
    </submittedName>
</protein>
<name>A0A811Z2I8_NYCPR</name>
<dbReference type="AlphaFoldDB" id="A0A811Z2I8"/>
<keyword evidence="1" id="KW-0472">Membrane</keyword>
<evidence type="ECO:0000256" key="1">
    <source>
        <dbReference type="SAM" id="Phobius"/>
    </source>
</evidence>